<dbReference type="WBParaSite" id="HCON_00026155-00001">
    <property type="protein sequence ID" value="HCON_00026155-00001"/>
    <property type="gene ID" value="HCON_00026155"/>
</dbReference>
<dbReference type="OrthoDB" id="5873843at2759"/>
<organism evidence="1 2">
    <name type="scientific">Haemonchus contortus</name>
    <name type="common">Barber pole worm</name>
    <dbReference type="NCBI Taxonomy" id="6289"/>
    <lineage>
        <taxon>Eukaryota</taxon>
        <taxon>Metazoa</taxon>
        <taxon>Ecdysozoa</taxon>
        <taxon>Nematoda</taxon>
        <taxon>Chromadorea</taxon>
        <taxon>Rhabditida</taxon>
        <taxon>Rhabditina</taxon>
        <taxon>Rhabditomorpha</taxon>
        <taxon>Strongyloidea</taxon>
        <taxon>Trichostrongylidae</taxon>
        <taxon>Haemonchus</taxon>
    </lineage>
</organism>
<dbReference type="AlphaFoldDB" id="A0A7I5E6B5"/>
<protein>
    <submittedName>
        <fullName evidence="2">Saposin B-type domain-containing protein</fullName>
    </submittedName>
</protein>
<dbReference type="Proteomes" id="UP000025227">
    <property type="component" value="Unplaced"/>
</dbReference>
<accession>A0A7I5E6B5</accession>
<evidence type="ECO:0000313" key="2">
    <source>
        <dbReference type="WBParaSite" id="HCON_00026155-00001"/>
    </source>
</evidence>
<name>A0A7I5E6B5_HAECO</name>
<proteinExistence type="predicted"/>
<dbReference type="OMA" id="FLNCQLC"/>
<sequence>GIAIFVVISDIGKRSSNDKSSRSGMLPVSAAFLLPLIATASCLATSSKDDTAKYSRLFYCAACHIDNISESRKSIPNEVPIRDCSRKCRSITSDLDGCKEFLALYEQMTVLRSLPDDVENVCSTRSDVEACRHKYTADTLRATATLEEVMHRFASMIDPQASCGLEKSQETLVYTESNDYTNTQFLNCQLCYSFLQFLNTVVAGDQTRTSQQILADIGVAAKNVCVLIDLPALLHLLVPALGNLSCDGMPQVIIAVFQYILSPMFGAQAQQTCAKALPYCSDVFDL</sequence>
<keyword evidence="1" id="KW-1185">Reference proteome</keyword>
<evidence type="ECO:0000313" key="1">
    <source>
        <dbReference type="Proteomes" id="UP000025227"/>
    </source>
</evidence>
<reference evidence="2" key="1">
    <citation type="submission" date="2020-12" db="UniProtKB">
        <authorList>
            <consortium name="WormBaseParasite"/>
        </authorList>
    </citation>
    <scope>IDENTIFICATION</scope>
    <source>
        <strain evidence="2">MHco3</strain>
    </source>
</reference>